<dbReference type="RefSeq" id="WP_004348217.1">
    <property type="nucleotide sequence ID" value="NZ_ADEG01000033.1"/>
</dbReference>
<organism evidence="1 2">
    <name type="scientific">Hoylesella buccalis ATCC 35310</name>
    <dbReference type="NCBI Taxonomy" id="679190"/>
    <lineage>
        <taxon>Bacteria</taxon>
        <taxon>Pseudomonadati</taxon>
        <taxon>Bacteroidota</taxon>
        <taxon>Bacteroidia</taxon>
        <taxon>Bacteroidales</taxon>
        <taxon>Prevotellaceae</taxon>
        <taxon>Hoylesella</taxon>
    </lineage>
</organism>
<evidence type="ECO:0000313" key="1">
    <source>
        <dbReference type="EMBL" id="EFA92760.1"/>
    </source>
</evidence>
<accession>D1W3X0</accession>
<protein>
    <submittedName>
        <fullName evidence="1">Uncharacterized protein</fullName>
    </submittedName>
</protein>
<reference evidence="1 2" key="1">
    <citation type="submission" date="2009-12" db="EMBL/GenBank/DDBJ databases">
        <title>Genome Sequence of Prevotella buccalis ATCC 35310.</title>
        <authorList>
            <person name="Durkin A.S."/>
            <person name="Madupu R."/>
            <person name="Torralba M."/>
            <person name="Methe B."/>
            <person name="Sutton G."/>
            <person name="Strausberg R.L."/>
            <person name="Nelson K.E."/>
        </authorList>
    </citation>
    <scope>NUCLEOTIDE SEQUENCE [LARGE SCALE GENOMIC DNA]</scope>
    <source>
        <strain evidence="1 2">ATCC 35310</strain>
    </source>
</reference>
<proteinExistence type="predicted"/>
<comment type="caution">
    <text evidence="1">The sequence shown here is derived from an EMBL/GenBank/DDBJ whole genome shotgun (WGS) entry which is preliminary data.</text>
</comment>
<sequence length="342" mass="39667">MTYKIFYIEDLPADSIKDSLERCGFEVIVNDANDFDSALFEMGKDTDAYLMDFRLTANRGKVDAPTFASTLRTFGDNHRDKPIILISNDKNLPAFENDFTSQDLFDFVVDKKSFRQEVVKYSDRIKSLIDSYKKIKAESFDIARVLGIDNIDMLDYRLIDKLNTAKDKDNTYAFCRIIYYSIVRSIGLLVGKDILAARLGVDLSSPDFEKFLCKISDCKYSGILSSSYDRWWFHKIIEHWNDISGNKSLRRMNAKERVEIINNAYHLNLAPAKPLEHATSTYFWTICAITKQPLDPNEGYVYAKKELEVWQEQEYISLFAALEHPEEKKYLSPTDKKDILEF</sequence>
<gene>
    <name evidence="1" type="ORF">HMPREF0650_2494</name>
</gene>
<dbReference type="STRING" id="679190.HMPREF0650_2494"/>
<dbReference type="eggNOG" id="ENOG5032PY5">
    <property type="taxonomic scope" value="Bacteria"/>
</dbReference>
<dbReference type="AlphaFoldDB" id="D1W3X0"/>
<evidence type="ECO:0000313" key="2">
    <source>
        <dbReference type="Proteomes" id="UP000005283"/>
    </source>
</evidence>
<keyword evidence="2" id="KW-1185">Reference proteome</keyword>
<dbReference type="EMBL" id="ADEG01000033">
    <property type="protein sequence ID" value="EFA92760.1"/>
    <property type="molecule type" value="Genomic_DNA"/>
</dbReference>
<name>D1W3X0_9BACT</name>
<dbReference type="Proteomes" id="UP000005283">
    <property type="component" value="Unassembled WGS sequence"/>
</dbReference>